<reference evidence="2" key="1">
    <citation type="journal article" date="2012" name="PLoS Genet.">
        <title>The genomes of the fungal plant pathogens Cladosporium fulvum and Dothistroma septosporum reveal adaptation to different hosts and lifestyles but also signatures of common ancestry.</title>
        <authorList>
            <person name="de Wit P.J.G.M."/>
            <person name="van der Burgt A."/>
            <person name="Oekmen B."/>
            <person name="Stergiopoulos I."/>
            <person name="Abd-Elsalam K.A."/>
            <person name="Aerts A.L."/>
            <person name="Bahkali A.H."/>
            <person name="Beenen H.G."/>
            <person name="Chettri P."/>
            <person name="Cox M.P."/>
            <person name="Datema E."/>
            <person name="de Vries R.P."/>
            <person name="Dhillon B."/>
            <person name="Ganley A.R."/>
            <person name="Griffiths S.A."/>
            <person name="Guo Y."/>
            <person name="Hamelin R.C."/>
            <person name="Henrissat B."/>
            <person name="Kabir M.S."/>
            <person name="Jashni M.K."/>
            <person name="Kema G."/>
            <person name="Klaubauf S."/>
            <person name="Lapidus A."/>
            <person name="Levasseur A."/>
            <person name="Lindquist E."/>
            <person name="Mehrabi R."/>
            <person name="Ohm R.A."/>
            <person name="Owen T.J."/>
            <person name="Salamov A."/>
            <person name="Schwelm A."/>
            <person name="Schijlen E."/>
            <person name="Sun H."/>
            <person name="van den Burg H.A."/>
            <person name="van Ham R.C.H.J."/>
            <person name="Zhang S."/>
            <person name="Goodwin S.B."/>
            <person name="Grigoriev I.V."/>
            <person name="Collemare J."/>
            <person name="Bradshaw R.E."/>
        </authorList>
    </citation>
    <scope>NUCLEOTIDE SEQUENCE [LARGE SCALE GENOMIC DNA]</scope>
    <source>
        <strain evidence="2">NZE10 / CBS 128990</strain>
    </source>
</reference>
<evidence type="ECO:0000313" key="2">
    <source>
        <dbReference type="Proteomes" id="UP000016933"/>
    </source>
</evidence>
<accession>N1Q4A2</accession>
<evidence type="ECO:0000313" key="1">
    <source>
        <dbReference type="EMBL" id="EME49590.1"/>
    </source>
</evidence>
<keyword evidence="2" id="KW-1185">Reference proteome</keyword>
<sequence length="67" mass="8132">MPDRAEWLYKPLLLGIIERENRNTSRRSIDPYRCEFMARCPYGLREFVGRKCYHMRLADVQNELLQL</sequence>
<dbReference type="EMBL" id="KB446535">
    <property type="protein sequence ID" value="EME49590.1"/>
    <property type="molecule type" value="Genomic_DNA"/>
</dbReference>
<gene>
    <name evidence="1" type="ORF">DOTSEDRAFT_68387</name>
</gene>
<name>N1Q4A2_DOTSN</name>
<dbReference type="AlphaFoldDB" id="N1Q4A2"/>
<dbReference type="Proteomes" id="UP000016933">
    <property type="component" value="Unassembled WGS sequence"/>
</dbReference>
<organism evidence="1 2">
    <name type="scientific">Dothistroma septosporum (strain NZE10 / CBS 128990)</name>
    <name type="common">Red band needle blight fungus</name>
    <name type="synonym">Mycosphaerella pini</name>
    <dbReference type="NCBI Taxonomy" id="675120"/>
    <lineage>
        <taxon>Eukaryota</taxon>
        <taxon>Fungi</taxon>
        <taxon>Dikarya</taxon>
        <taxon>Ascomycota</taxon>
        <taxon>Pezizomycotina</taxon>
        <taxon>Dothideomycetes</taxon>
        <taxon>Dothideomycetidae</taxon>
        <taxon>Mycosphaerellales</taxon>
        <taxon>Mycosphaerellaceae</taxon>
        <taxon>Dothistroma</taxon>
    </lineage>
</organism>
<dbReference type="HOGENOM" id="CLU_2812312_0_0_1"/>
<proteinExistence type="predicted"/>
<protein>
    <submittedName>
        <fullName evidence="1">Uncharacterized protein</fullName>
    </submittedName>
</protein>
<reference evidence="1 2" key="2">
    <citation type="journal article" date="2012" name="PLoS Pathog.">
        <title>Diverse lifestyles and strategies of plant pathogenesis encoded in the genomes of eighteen Dothideomycetes fungi.</title>
        <authorList>
            <person name="Ohm R.A."/>
            <person name="Feau N."/>
            <person name="Henrissat B."/>
            <person name="Schoch C.L."/>
            <person name="Horwitz B.A."/>
            <person name="Barry K.W."/>
            <person name="Condon B.J."/>
            <person name="Copeland A.C."/>
            <person name="Dhillon B."/>
            <person name="Glaser F."/>
            <person name="Hesse C.N."/>
            <person name="Kosti I."/>
            <person name="LaButti K."/>
            <person name="Lindquist E.A."/>
            <person name="Lucas S."/>
            <person name="Salamov A.A."/>
            <person name="Bradshaw R.E."/>
            <person name="Ciuffetti L."/>
            <person name="Hamelin R.C."/>
            <person name="Kema G.H.J."/>
            <person name="Lawrence C."/>
            <person name="Scott J.A."/>
            <person name="Spatafora J.W."/>
            <person name="Turgeon B.G."/>
            <person name="de Wit P.J.G.M."/>
            <person name="Zhong S."/>
            <person name="Goodwin S.B."/>
            <person name="Grigoriev I.V."/>
        </authorList>
    </citation>
    <scope>NUCLEOTIDE SEQUENCE [LARGE SCALE GENOMIC DNA]</scope>
    <source>
        <strain evidence="2">NZE10 / CBS 128990</strain>
    </source>
</reference>